<dbReference type="Gene3D" id="3.40.50.1000">
    <property type="entry name" value="HAD superfamily/HAD-like"/>
    <property type="match status" value="1"/>
</dbReference>
<dbReference type="PANTHER" id="PTHR10000">
    <property type="entry name" value="PHOSPHOSERINE PHOSPHATASE"/>
    <property type="match status" value="1"/>
</dbReference>
<sequence length="271" mass="28570">MTPRLIATDLDGTLLRSDGSVSQRSVDALRAVADAGLETVLVTARPPRWLDELAHVVGARGVAICGNGAFRYDVAERRIFGVRSIPRDVVTSIVRDLREQVPGTGFAAERHNGLAAESMFAAIHDHPEDLVTTPAIELLTDASVGKLLARNPHLTDDEFIRVATEVVGDRAIVAFSGAGGLAEISAVGVTKAAALAGWCAELGIDATDVWAFGDMPNDLPMLTWAGRSFAVANAHPEVLAVATDRAPANDEDGVAVTLERLLARPTAAEPQ</sequence>
<reference evidence="1 2" key="1">
    <citation type="submission" date="2019-02" db="EMBL/GenBank/DDBJ databases">
        <title>Genomic data mining of an Antarctic deep-sea actinobacterium, Janibacterlimosus P3-3-X1.</title>
        <authorList>
            <person name="Liao L."/>
            <person name="Chen B."/>
        </authorList>
    </citation>
    <scope>NUCLEOTIDE SEQUENCE [LARGE SCALE GENOMIC DNA]</scope>
    <source>
        <strain evidence="1 2">P3-3-X1</strain>
    </source>
</reference>
<evidence type="ECO:0000313" key="1">
    <source>
        <dbReference type="EMBL" id="QBF46575.1"/>
    </source>
</evidence>
<evidence type="ECO:0000313" key="2">
    <source>
        <dbReference type="Proteomes" id="UP000290408"/>
    </source>
</evidence>
<dbReference type="GO" id="GO:0000287">
    <property type="term" value="F:magnesium ion binding"/>
    <property type="evidence" value="ECO:0007669"/>
    <property type="project" value="TreeGrafter"/>
</dbReference>
<protein>
    <submittedName>
        <fullName evidence="1">HAD family phosphatase</fullName>
    </submittedName>
</protein>
<accession>A0A4P6MXD2</accession>
<proteinExistence type="predicted"/>
<dbReference type="Pfam" id="PF08282">
    <property type="entry name" value="Hydrolase_3"/>
    <property type="match status" value="1"/>
</dbReference>
<name>A0A4P6MXD2_9MICO</name>
<dbReference type="OrthoDB" id="3180855at2"/>
<dbReference type="Proteomes" id="UP000290408">
    <property type="component" value="Chromosome"/>
</dbReference>
<organism evidence="1 2">
    <name type="scientific">Janibacter limosus</name>
    <dbReference type="NCBI Taxonomy" id="53458"/>
    <lineage>
        <taxon>Bacteria</taxon>
        <taxon>Bacillati</taxon>
        <taxon>Actinomycetota</taxon>
        <taxon>Actinomycetes</taxon>
        <taxon>Micrococcales</taxon>
        <taxon>Intrasporangiaceae</taxon>
        <taxon>Janibacter</taxon>
    </lineage>
</organism>
<dbReference type="STRING" id="1216970.GCA_001570985_02425"/>
<dbReference type="EMBL" id="CP036164">
    <property type="protein sequence ID" value="QBF46575.1"/>
    <property type="molecule type" value="Genomic_DNA"/>
</dbReference>
<keyword evidence="2" id="KW-1185">Reference proteome</keyword>
<dbReference type="Gene3D" id="3.30.1240.10">
    <property type="match status" value="1"/>
</dbReference>
<dbReference type="InterPro" id="IPR036412">
    <property type="entry name" value="HAD-like_sf"/>
</dbReference>
<dbReference type="AlphaFoldDB" id="A0A4P6MXD2"/>
<dbReference type="NCBIfam" id="TIGR01484">
    <property type="entry name" value="HAD-SF-IIB"/>
    <property type="match status" value="1"/>
</dbReference>
<dbReference type="RefSeq" id="WP_130629793.1">
    <property type="nucleotide sequence ID" value="NZ_CP036164.1"/>
</dbReference>
<dbReference type="GO" id="GO:0016791">
    <property type="term" value="F:phosphatase activity"/>
    <property type="evidence" value="ECO:0007669"/>
    <property type="project" value="TreeGrafter"/>
</dbReference>
<dbReference type="PANTHER" id="PTHR10000:SF8">
    <property type="entry name" value="HAD SUPERFAMILY HYDROLASE-LIKE, TYPE 3"/>
    <property type="match status" value="1"/>
</dbReference>
<dbReference type="SUPFAM" id="SSF56784">
    <property type="entry name" value="HAD-like"/>
    <property type="match status" value="1"/>
</dbReference>
<dbReference type="KEGG" id="jli:EXU32_10100"/>
<dbReference type="InterPro" id="IPR006379">
    <property type="entry name" value="HAD-SF_hydro_IIB"/>
</dbReference>
<gene>
    <name evidence="1" type="ORF">EXU32_10100</name>
</gene>
<dbReference type="GO" id="GO:0005829">
    <property type="term" value="C:cytosol"/>
    <property type="evidence" value="ECO:0007669"/>
    <property type="project" value="TreeGrafter"/>
</dbReference>
<dbReference type="InterPro" id="IPR023214">
    <property type="entry name" value="HAD_sf"/>
</dbReference>